<dbReference type="InterPro" id="IPR000232">
    <property type="entry name" value="HSF_DNA-bd"/>
</dbReference>
<organism evidence="6">
    <name type="scientific">Pseudictyota dubia</name>
    <dbReference type="NCBI Taxonomy" id="2749911"/>
    <lineage>
        <taxon>Eukaryota</taxon>
        <taxon>Sar</taxon>
        <taxon>Stramenopiles</taxon>
        <taxon>Ochrophyta</taxon>
        <taxon>Bacillariophyta</taxon>
        <taxon>Mediophyceae</taxon>
        <taxon>Biddulphiophycidae</taxon>
        <taxon>Eupodiscales</taxon>
        <taxon>Odontellaceae</taxon>
        <taxon>Pseudictyota</taxon>
    </lineage>
</organism>
<dbReference type="EMBL" id="HBED01036966">
    <property type="protein sequence ID" value="CAD8320204.1"/>
    <property type="molecule type" value="Transcribed_RNA"/>
</dbReference>
<feature type="domain" description="HSF-type DNA-binding" evidence="5">
    <location>
        <begin position="707"/>
        <end position="810"/>
    </location>
</feature>
<feature type="region of interest" description="Disordered" evidence="4">
    <location>
        <begin position="190"/>
        <end position="307"/>
    </location>
</feature>
<feature type="compositionally biased region" description="Basic and acidic residues" evidence="4">
    <location>
        <begin position="504"/>
        <end position="517"/>
    </location>
</feature>
<feature type="compositionally biased region" description="Low complexity" evidence="4">
    <location>
        <begin position="291"/>
        <end position="300"/>
    </location>
</feature>
<feature type="region of interest" description="Disordered" evidence="4">
    <location>
        <begin position="493"/>
        <end position="665"/>
    </location>
</feature>
<dbReference type="Pfam" id="PF00447">
    <property type="entry name" value="HSF_DNA-bind"/>
    <property type="match status" value="1"/>
</dbReference>
<dbReference type="GO" id="GO:0003700">
    <property type="term" value="F:DNA-binding transcription factor activity"/>
    <property type="evidence" value="ECO:0007669"/>
    <property type="project" value="InterPro"/>
</dbReference>
<feature type="compositionally biased region" description="Pro residues" evidence="4">
    <location>
        <begin position="544"/>
        <end position="555"/>
    </location>
</feature>
<name>A0A7R9WDE8_9STRA</name>
<proteinExistence type="predicted"/>
<dbReference type="InterPro" id="IPR036388">
    <property type="entry name" value="WH-like_DNA-bd_sf"/>
</dbReference>
<feature type="region of interest" description="Disordered" evidence="4">
    <location>
        <begin position="452"/>
        <end position="477"/>
    </location>
</feature>
<feature type="compositionally biased region" description="Pro residues" evidence="4">
    <location>
        <begin position="494"/>
        <end position="503"/>
    </location>
</feature>
<feature type="compositionally biased region" description="Polar residues" evidence="4">
    <location>
        <begin position="572"/>
        <end position="586"/>
    </location>
</feature>
<evidence type="ECO:0000256" key="4">
    <source>
        <dbReference type="SAM" id="MobiDB-lite"/>
    </source>
</evidence>
<dbReference type="PANTHER" id="PTHR45733:SF8">
    <property type="entry name" value="FORMIN-J"/>
    <property type="match status" value="1"/>
</dbReference>
<keyword evidence="3" id="KW-0539">Nucleus</keyword>
<evidence type="ECO:0000313" key="6">
    <source>
        <dbReference type="EMBL" id="CAD8320204.1"/>
    </source>
</evidence>
<accession>A0A7R9WDE8</accession>
<dbReference type="Gene3D" id="1.10.10.10">
    <property type="entry name" value="Winged helix-like DNA-binding domain superfamily/Winged helix DNA-binding domain"/>
    <property type="match status" value="1"/>
</dbReference>
<dbReference type="GO" id="GO:0043565">
    <property type="term" value="F:sequence-specific DNA binding"/>
    <property type="evidence" value="ECO:0007669"/>
    <property type="project" value="InterPro"/>
</dbReference>
<dbReference type="PANTHER" id="PTHR45733">
    <property type="entry name" value="FORMIN-J"/>
    <property type="match status" value="1"/>
</dbReference>
<dbReference type="SUPFAM" id="SSF46785">
    <property type="entry name" value="Winged helix' DNA-binding domain"/>
    <property type="match status" value="1"/>
</dbReference>
<gene>
    <name evidence="6" type="ORF">TDUB1175_LOCUS18620</name>
</gene>
<dbReference type="InterPro" id="IPR051144">
    <property type="entry name" value="Formin_homology_domain"/>
</dbReference>
<feature type="compositionally biased region" description="Acidic residues" evidence="4">
    <location>
        <begin position="244"/>
        <end position="257"/>
    </location>
</feature>
<sequence length="899" mass="96092">MRPLHRPPSLNDGDPDPWRRRLVLLTECQEDGRGWSQLTHGRVWVPPSRPGAAAAAAAALAAQRLSIFADAAEAALPPFLLTGGRTRLEDGGKYGDANEMELLGPAMMTSAEADRAALLAAMTRIKMRMPSVRGGELAIMARDRRRVSYHGEDKDLVHRDGQEYAAAGAAAYDDTELVDQDAISNFDEKEGWDVCNDDENKTQVGFGPHEGSGRGSAPQSRRVSTASPVLSSAVESAGTTTTETPEDESEEGYDESQDCSNSSGRRGDAGSSKSADANADAVHPPTPPPSSSLILGPSLPMTQDQGAEGAPRIITNPLIEEYLRCNVLPSSEALAAMDPTVVSDFLTYLARRGDTRLLPLLATMDGAAGASASDLSVEVALLRACRLRELERRRSAAEYALRGALPVPQGGGAGPPPPAVRRGPELADLASAAAAAAPAVIRRESLHLAAPSDLAGINGGPLPLPRVPPRARRQPIRRGSDLGDLASAAAAAAPLPPVGPAPPHAKEEGGQVSREFHPPPPPSHYRPRGDPAIHPTTRIGHPYAAPPPNSAPNPPRHNQEGQDDNDRANINDDLQTTTGVKRSPPSTAKGAAGGQDKFRKKQKQSASRQIPRGLSDVTAEGGLGHIQNNNAARPKRPTSPIVHQRPFSEKDMAGRSKGKNKRTSKYVPRTLVVHKPYRDWSDELPTPEESRVAPCFSAPRGGCATVFPARLHAVLDLLERERRSPSVASWRSHGRAFMIHNPEAFVDYWPTAVVRTGCAQGGGNNMKYSSFQRQLNLYGFLRISAGTDKGSYYHPMFLRGRFYLAHRIPRLRLKGNRCRAGNNPDEEPDFYAMNPVGPPPGAALGPPPPLLPPMSIQDAASHSARGRARPDAAPRGLPPPGTHNEALLPHDAMKVGCKV</sequence>
<reference evidence="6" key="1">
    <citation type="submission" date="2021-01" db="EMBL/GenBank/DDBJ databases">
        <authorList>
            <person name="Corre E."/>
            <person name="Pelletier E."/>
            <person name="Niang G."/>
            <person name="Scheremetjew M."/>
            <person name="Finn R."/>
            <person name="Kale V."/>
            <person name="Holt S."/>
            <person name="Cochrane G."/>
            <person name="Meng A."/>
            <person name="Brown T."/>
            <person name="Cohen L."/>
        </authorList>
    </citation>
    <scope>NUCLEOTIDE SEQUENCE</scope>
    <source>
        <strain evidence="6">CCMP147</strain>
    </source>
</reference>
<feature type="compositionally biased region" description="Basic and acidic residues" evidence="4">
    <location>
        <begin position="557"/>
        <end position="570"/>
    </location>
</feature>
<feature type="compositionally biased region" description="Low complexity" evidence="4">
    <location>
        <begin position="231"/>
        <end position="243"/>
    </location>
</feature>
<keyword evidence="2" id="KW-0238">DNA-binding</keyword>
<feature type="compositionally biased region" description="Pro residues" evidence="4">
    <location>
        <begin position="836"/>
        <end position="852"/>
    </location>
</feature>
<comment type="subcellular location">
    <subcellularLocation>
        <location evidence="1">Nucleus</location>
    </subcellularLocation>
</comment>
<feature type="compositionally biased region" description="Polar residues" evidence="4">
    <location>
        <begin position="217"/>
        <end position="230"/>
    </location>
</feature>
<evidence type="ECO:0000256" key="2">
    <source>
        <dbReference type="ARBA" id="ARBA00023125"/>
    </source>
</evidence>
<dbReference type="InterPro" id="IPR036390">
    <property type="entry name" value="WH_DNA-bd_sf"/>
</dbReference>
<evidence type="ECO:0000256" key="1">
    <source>
        <dbReference type="ARBA" id="ARBA00004123"/>
    </source>
</evidence>
<feature type="region of interest" description="Disordered" evidence="4">
    <location>
        <begin position="818"/>
        <end position="890"/>
    </location>
</feature>
<evidence type="ECO:0000259" key="5">
    <source>
        <dbReference type="Pfam" id="PF00447"/>
    </source>
</evidence>
<protein>
    <recommendedName>
        <fullName evidence="5">HSF-type DNA-binding domain-containing protein</fullName>
    </recommendedName>
</protein>
<evidence type="ECO:0000256" key="3">
    <source>
        <dbReference type="ARBA" id="ARBA00023242"/>
    </source>
</evidence>
<dbReference type="AlphaFoldDB" id="A0A7R9WDE8"/>
<dbReference type="GO" id="GO:0005634">
    <property type="term" value="C:nucleus"/>
    <property type="evidence" value="ECO:0007669"/>
    <property type="project" value="UniProtKB-SubCell"/>
</dbReference>